<comment type="similarity">
    <text evidence="1">Belongs to the peptidase C40 family.</text>
</comment>
<proteinExistence type="inferred from homology"/>
<dbReference type="Gene3D" id="2.30.30.40">
    <property type="entry name" value="SH3 Domains"/>
    <property type="match status" value="2"/>
</dbReference>
<evidence type="ECO:0000259" key="5">
    <source>
        <dbReference type="PROSITE" id="PS51935"/>
    </source>
</evidence>
<dbReference type="SUPFAM" id="SSF54001">
    <property type="entry name" value="Cysteine proteinases"/>
    <property type="match status" value="1"/>
</dbReference>
<reference evidence="6 7" key="1">
    <citation type="submission" date="2018-04" db="EMBL/GenBank/DDBJ databases">
        <title>Genomic Encyclopedia of Type Strains, Phase IV (KMG-IV): sequencing the most valuable type-strain genomes for metagenomic binning, comparative biology and taxonomic classification.</title>
        <authorList>
            <person name="Goeker M."/>
        </authorList>
    </citation>
    <scope>NUCLEOTIDE SEQUENCE [LARGE SCALE GENOMIC DNA]</scope>
    <source>
        <strain evidence="6 7">DSM 100231</strain>
    </source>
</reference>
<keyword evidence="4" id="KW-0788">Thiol protease</keyword>
<dbReference type="InterPro" id="IPR003646">
    <property type="entry name" value="SH3-like_bac-type"/>
</dbReference>
<protein>
    <submittedName>
        <fullName evidence="6">SH3 domain-containing protein</fullName>
    </submittedName>
</protein>
<evidence type="ECO:0000313" key="6">
    <source>
        <dbReference type="EMBL" id="PVY38507.1"/>
    </source>
</evidence>
<evidence type="ECO:0000256" key="4">
    <source>
        <dbReference type="ARBA" id="ARBA00022807"/>
    </source>
</evidence>
<dbReference type="Pfam" id="PF08239">
    <property type="entry name" value="SH3_3"/>
    <property type="match status" value="1"/>
</dbReference>
<keyword evidence="2" id="KW-0645">Protease</keyword>
<dbReference type="EMBL" id="QEKI01000016">
    <property type="protein sequence ID" value="PVY38507.1"/>
    <property type="molecule type" value="Genomic_DNA"/>
</dbReference>
<dbReference type="PANTHER" id="PTHR47053">
    <property type="entry name" value="MUREIN DD-ENDOPEPTIDASE MEPH-RELATED"/>
    <property type="match status" value="1"/>
</dbReference>
<feature type="domain" description="NlpC/P60" evidence="5">
    <location>
        <begin position="268"/>
        <end position="403"/>
    </location>
</feature>
<evidence type="ECO:0000256" key="1">
    <source>
        <dbReference type="ARBA" id="ARBA00007074"/>
    </source>
</evidence>
<evidence type="ECO:0000256" key="3">
    <source>
        <dbReference type="ARBA" id="ARBA00022801"/>
    </source>
</evidence>
<dbReference type="InterPro" id="IPR000064">
    <property type="entry name" value="NLP_P60_dom"/>
</dbReference>
<dbReference type="Pfam" id="PF00877">
    <property type="entry name" value="NLPC_P60"/>
    <property type="match status" value="1"/>
</dbReference>
<gene>
    <name evidence="6" type="ORF">C8E01_11632</name>
</gene>
<dbReference type="PROSITE" id="PS51935">
    <property type="entry name" value="NLPC_P60"/>
    <property type="match status" value="1"/>
</dbReference>
<keyword evidence="7" id="KW-1185">Reference proteome</keyword>
<dbReference type="GO" id="GO:0008234">
    <property type="term" value="F:cysteine-type peptidase activity"/>
    <property type="evidence" value="ECO:0007669"/>
    <property type="project" value="UniProtKB-KW"/>
</dbReference>
<dbReference type="AlphaFoldDB" id="A0A2U1AQ95"/>
<keyword evidence="3" id="KW-0378">Hydrolase</keyword>
<name>A0A2U1AQ95_9BACT</name>
<evidence type="ECO:0000256" key="2">
    <source>
        <dbReference type="ARBA" id="ARBA00022670"/>
    </source>
</evidence>
<sequence length="418" mass="46177">MLATGSRADSRFKTDTMIKKNPFVLLFLLVLASCTGTQTTTSETATATKVEAAASPAKTHIDAVRQQFAPDKRVALFDVEPNGNVLRGETNMPEAKADLLKRLQAANVTFVDSIQVLPEAALEGKNQAIVTISVANLRSQPKHSAELATQATMGTPLKVWKKKDSWYLVQTPDHYLAWVDYGGVALMDQTAFNKWQQGKKLIYTKTYGFAHAKADKNATTVSDMVYGDVMVLKNKTKDHYEVSFPDGRTGFVAAAEAMDFKEWVATRKPTEENLVASSKKMLGMPYLWGGTSVKGMDCSGFTKTIFFMNGLVLPRDASQQIHIGELVNTDKGWDELRPGDLLFFGVPAKEGKPERVVHVGMWIGGNQEFIHSAGRVRINSMNPSAENHDASELARFLRAKRVSPEATLVDLREKPLYE</sequence>
<comment type="caution">
    <text evidence="6">The sequence shown here is derived from an EMBL/GenBank/DDBJ whole genome shotgun (WGS) entry which is preliminary data.</text>
</comment>
<dbReference type="InterPro" id="IPR038765">
    <property type="entry name" value="Papain-like_cys_pep_sf"/>
</dbReference>
<dbReference type="SUPFAM" id="SSF82057">
    <property type="entry name" value="Prokaryotic SH3-related domain"/>
    <property type="match status" value="1"/>
</dbReference>
<dbReference type="GO" id="GO:0006508">
    <property type="term" value="P:proteolysis"/>
    <property type="evidence" value="ECO:0007669"/>
    <property type="project" value="UniProtKB-KW"/>
</dbReference>
<dbReference type="InterPro" id="IPR051202">
    <property type="entry name" value="Peptidase_C40"/>
</dbReference>
<dbReference type="PROSITE" id="PS51257">
    <property type="entry name" value="PROKAR_LIPOPROTEIN"/>
    <property type="match status" value="1"/>
</dbReference>
<dbReference type="PANTHER" id="PTHR47053:SF1">
    <property type="entry name" value="MUREIN DD-ENDOPEPTIDASE MEPH-RELATED"/>
    <property type="match status" value="1"/>
</dbReference>
<dbReference type="Proteomes" id="UP000245466">
    <property type="component" value="Unassembled WGS sequence"/>
</dbReference>
<evidence type="ECO:0000313" key="7">
    <source>
        <dbReference type="Proteomes" id="UP000245466"/>
    </source>
</evidence>
<accession>A0A2U1AQ95</accession>
<organism evidence="6 7">
    <name type="scientific">Pontibacter virosus</name>
    <dbReference type="NCBI Taxonomy" id="1765052"/>
    <lineage>
        <taxon>Bacteria</taxon>
        <taxon>Pseudomonadati</taxon>
        <taxon>Bacteroidota</taxon>
        <taxon>Cytophagia</taxon>
        <taxon>Cytophagales</taxon>
        <taxon>Hymenobacteraceae</taxon>
        <taxon>Pontibacter</taxon>
    </lineage>
</organism>
<dbReference type="Gene3D" id="3.90.1720.10">
    <property type="entry name" value="endopeptidase domain like (from Nostoc punctiforme)"/>
    <property type="match status" value="1"/>
</dbReference>